<feature type="coiled-coil region" evidence="1">
    <location>
        <begin position="243"/>
        <end position="319"/>
    </location>
</feature>
<evidence type="ECO:0000256" key="1">
    <source>
        <dbReference type="SAM" id="Coils"/>
    </source>
</evidence>
<keyword evidence="4" id="KW-1185">Reference proteome</keyword>
<proteinExistence type="predicted"/>
<feature type="compositionally biased region" description="Basic and acidic residues" evidence="2">
    <location>
        <begin position="37"/>
        <end position="57"/>
    </location>
</feature>
<reference evidence="3" key="1">
    <citation type="submission" date="2020-05" db="EMBL/GenBank/DDBJ databases">
        <title>WGS assembly of Panicum virgatum.</title>
        <authorList>
            <person name="Lovell J.T."/>
            <person name="Jenkins J."/>
            <person name="Shu S."/>
            <person name="Juenger T.E."/>
            <person name="Schmutz J."/>
        </authorList>
    </citation>
    <scope>NUCLEOTIDE SEQUENCE</scope>
    <source>
        <strain evidence="3">AP13</strain>
    </source>
</reference>
<protein>
    <submittedName>
        <fullName evidence="3">Uncharacterized protein</fullName>
    </submittedName>
</protein>
<accession>A0A8T0SD30</accession>
<comment type="caution">
    <text evidence="3">The sequence shown here is derived from an EMBL/GenBank/DDBJ whole genome shotgun (WGS) entry which is preliminary data.</text>
</comment>
<dbReference type="AlphaFoldDB" id="A0A8T0SD30"/>
<evidence type="ECO:0000313" key="4">
    <source>
        <dbReference type="Proteomes" id="UP000823388"/>
    </source>
</evidence>
<keyword evidence="1" id="KW-0175">Coiled coil</keyword>
<sequence length="339" mass="38147">MHLPLPILPLKTQEQVQSQADDDDQLPLSERAKKLKGKGEEQAEATKDPISLPEKEKHVGAGAKAGKFALLERALKLKKKTEAYISELVSCRPRFAVDSVRSVDSESIDPPSLVLPNGTLEEERSVYIIRTDLTRLFRLLKEPFDGVKVVRMLKLLMGQWASMYESPLPADLELLTTRLGALAQRIENGATFEEATLDKDEQAMRSHLQRIEAACSEIAAEFTLVQGDRTEYVNHRQKAFSLHEKYTAMAAEHEQKMKEARKRAEEIQRVADVASENLTAFDQDLESHGNNIGRLTKLRDELKDRVAQLGEEKERMKAQTPADVAVILAYSSKLSEEED</sequence>
<dbReference type="EMBL" id="CM029045">
    <property type="protein sequence ID" value="KAG2596117.1"/>
    <property type="molecule type" value="Genomic_DNA"/>
</dbReference>
<gene>
    <name evidence="3" type="ORF">PVAP13_5KG142261</name>
</gene>
<dbReference type="Proteomes" id="UP000823388">
    <property type="component" value="Chromosome 5K"/>
</dbReference>
<evidence type="ECO:0000313" key="3">
    <source>
        <dbReference type="EMBL" id="KAG2596117.1"/>
    </source>
</evidence>
<feature type="region of interest" description="Disordered" evidence="2">
    <location>
        <begin position="1"/>
        <end position="57"/>
    </location>
</feature>
<organism evidence="3 4">
    <name type="scientific">Panicum virgatum</name>
    <name type="common">Blackwell switchgrass</name>
    <dbReference type="NCBI Taxonomy" id="38727"/>
    <lineage>
        <taxon>Eukaryota</taxon>
        <taxon>Viridiplantae</taxon>
        <taxon>Streptophyta</taxon>
        <taxon>Embryophyta</taxon>
        <taxon>Tracheophyta</taxon>
        <taxon>Spermatophyta</taxon>
        <taxon>Magnoliopsida</taxon>
        <taxon>Liliopsida</taxon>
        <taxon>Poales</taxon>
        <taxon>Poaceae</taxon>
        <taxon>PACMAD clade</taxon>
        <taxon>Panicoideae</taxon>
        <taxon>Panicodae</taxon>
        <taxon>Paniceae</taxon>
        <taxon>Panicinae</taxon>
        <taxon>Panicum</taxon>
        <taxon>Panicum sect. Hiantes</taxon>
    </lineage>
</organism>
<name>A0A8T0SD30_PANVG</name>
<evidence type="ECO:0000256" key="2">
    <source>
        <dbReference type="SAM" id="MobiDB-lite"/>
    </source>
</evidence>